<name>A0ABV5JAX6_9BACT</name>
<dbReference type="RefSeq" id="WP_290248611.1">
    <property type="nucleotide sequence ID" value="NZ_JAUFQT010000001.1"/>
</dbReference>
<sequence>MEASTIVKALKEKGRVTLQEGGGRLVNLIMPEEFHPGKDQENAIFLLADLFQIRSVAGQYSEVALDIVEYATKPTVYTTKASPLLVNKPKSGDEVKFSLIKRGFWHQVIFGVGRPILFQEVKQAEGEVEVVKENFPLYQGNVKRLFLGPDGQVKIGG</sequence>
<gene>
    <name evidence="1" type="ORF">ACFFUR_16105</name>
</gene>
<evidence type="ECO:0000313" key="2">
    <source>
        <dbReference type="Proteomes" id="UP001589654"/>
    </source>
</evidence>
<reference evidence="1 2" key="1">
    <citation type="submission" date="2024-09" db="EMBL/GenBank/DDBJ databases">
        <authorList>
            <person name="Sun Q."/>
            <person name="Mori K."/>
        </authorList>
    </citation>
    <scope>NUCLEOTIDE SEQUENCE [LARGE SCALE GENOMIC DNA]</scope>
    <source>
        <strain evidence="1 2">CECT 7682</strain>
    </source>
</reference>
<evidence type="ECO:0000313" key="1">
    <source>
        <dbReference type="EMBL" id="MFB9213340.1"/>
    </source>
</evidence>
<proteinExistence type="predicted"/>
<comment type="caution">
    <text evidence="1">The sequence shown here is derived from an EMBL/GenBank/DDBJ whole genome shotgun (WGS) entry which is preliminary data.</text>
</comment>
<dbReference type="Proteomes" id="UP001589654">
    <property type="component" value="Unassembled WGS sequence"/>
</dbReference>
<organism evidence="1 2">
    <name type="scientific">Echinicola jeungdonensis</name>
    <dbReference type="NCBI Taxonomy" id="709343"/>
    <lineage>
        <taxon>Bacteria</taxon>
        <taxon>Pseudomonadati</taxon>
        <taxon>Bacteroidota</taxon>
        <taxon>Cytophagia</taxon>
        <taxon>Cytophagales</taxon>
        <taxon>Cyclobacteriaceae</taxon>
        <taxon>Echinicola</taxon>
    </lineage>
</organism>
<keyword evidence="2" id="KW-1185">Reference proteome</keyword>
<accession>A0ABV5JAX6</accession>
<protein>
    <submittedName>
        <fullName evidence="1">Uncharacterized protein</fullName>
    </submittedName>
</protein>
<dbReference type="EMBL" id="JBHMEW010000067">
    <property type="protein sequence ID" value="MFB9213340.1"/>
    <property type="molecule type" value="Genomic_DNA"/>
</dbReference>